<organism evidence="1 2">
    <name type="scientific">Mycobacterium phage DrLupo</name>
    <dbReference type="NCBI Taxonomy" id="2499037"/>
    <lineage>
        <taxon>Viruses</taxon>
        <taxon>Duplodnaviria</taxon>
        <taxon>Heunggongvirae</taxon>
        <taxon>Uroviricota</taxon>
        <taxon>Caudoviricetes</taxon>
        <taxon>Barnyardvirus</taxon>
        <taxon>Barnyardvirus drlupo</taxon>
    </lineage>
</organism>
<dbReference type="GeneID" id="55613015"/>
<keyword evidence="2" id="KW-1185">Reference proteome</keyword>
<gene>
    <name evidence="1" type="primary">56</name>
    <name evidence="1" type="ORF">SEA_DRLUPO_56</name>
</gene>
<evidence type="ECO:0000313" key="2">
    <source>
        <dbReference type="Proteomes" id="UP000288363"/>
    </source>
</evidence>
<dbReference type="EMBL" id="MK279909">
    <property type="protein sequence ID" value="AZS12592.1"/>
    <property type="molecule type" value="Genomic_DNA"/>
</dbReference>
<evidence type="ECO:0000313" key="1">
    <source>
        <dbReference type="EMBL" id="AZS12592.1"/>
    </source>
</evidence>
<reference evidence="1 2" key="1">
    <citation type="submission" date="2018-12" db="EMBL/GenBank/DDBJ databases">
        <authorList>
            <person name="Almail A."/>
            <person name="Dorhout K.E."/>
            <person name="Johnson J."/>
            <person name="Jorgensen H.J."/>
            <person name="Tolsma S."/>
            <person name="Garlena R.A."/>
            <person name="Russell D.A."/>
            <person name="Pope W.H."/>
            <person name="Jacobs-Sera D."/>
            <person name="Hatfull G.F."/>
        </authorList>
    </citation>
    <scope>NUCLEOTIDE SEQUENCE [LARGE SCALE GENOMIC DNA]</scope>
</reference>
<dbReference type="KEGG" id="vg:55613015"/>
<name>A0A3S9UQN6_9CAUD</name>
<protein>
    <submittedName>
        <fullName evidence="1">Uncharacterized protein</fullName>
    </submittedName>
</protein>
<dbReference type="RefSeq" id="YP_009842754.1">
    <property type="nucleotide sequence ID" value="NC_048743.1"/>
</dbReference>
<accession>A0A3S9UQN6</accession>
<dbReference type="Proteomes" id="UP000288363">
    <property type="component" value="Segment"/>
</dbReference>
<proteinExistence type="predicted"/>
<sequence length="131" mass="14356">MGNWVKPTRRDGYTTGIPARLIGTGQMNDKIKTLRPRFVGKSEVRATIQRIGNTRKIKVTVLTYSPLGVTLAAVERRAKELATAEAIKRGASSADCTVLHGGEIRHNATDSTGKSRPIRVRSQTFYFAAVD</sequence>